<dbReference type="Gene3D" id="3.40.1350.10">
    <property type="match status" value="1"/>
</dbReference>
<dbReference type="InterPro" id="IPR011856">
    <property type="entry name" value="tRNA_endonuc-like_dom_sf"/>
</dbReference>
<proteinExistence type="predicted"/>
<name>A0A1H2PWN5_9FIRM</name>
<accession>A0A1H2PWN5</accession>
<gene>
    <name evidence="2" type="ORF">SAMN04487759_10148</name>
</gene>
<evidence type="ECO:0000313" key="2">
    <source>
        <dbReference type="EMBL" id="SDV99255.1"/>
    </source>
</evidence>
<dbReference type="EMBL" id="FNNF01000001">
    <property type="protein sequence ID" value="SDV99255.1"/>
    <property type="molecule type" value="Genomic_DNA"/>
</dbReference>
<dbReference type="InterPro" id="IPR052906">
    <property type="entry name" value="Type_IV_Methyl-Rstrct_Enzyme"/>
</dbReference>
<dbReference type="SUPFAM" id="SSF52980">
    <property type="entry name" value="Restriction endonuclease-like"/>
    <property type="match status" value="1"/>
</dbReference>
<dbReference type="Proteomes" id="UP000182429">
    <property type="component" value="Unassembled WGS sequence"/>
</dbReference>
<dbReference type="InterPro" id="IPR016984">
    <property type="entry name" value="UCP031853"/>
</dbReference>
<dbReference type="InterPro" id="IPR007560">
    <property type="entry name" value="Restrct_endonuc_IV_Mrr"/>
</dbReference>
<feature type="domain" description="Restriction endonuclease type IV Mrr" evidence="1">
    <location>
        <begin position="198"/>
        <end position="312"/>
    </location>
</feature>
<dbReference type="PANTHER" id="PTHR30015">
    <property type="entry name" value="MRR RESTRICTION SYSTEM PROTEIN"/>
    <property type="match status" value="1"/>
</dbReference>
<organism evidence="2 3">
    <name type="scientific">Kandleria vitulina</name>
    <dbReference type="NCBI Taxonomy" id="1630"/>
    <lineage>
        <taxon>Bacteria</taxon>
        <taxon>Bacillati</taxon>
        <taxon>Bacillota</taxon>
        <taxon>Erysipelotrichia</taxon>
        <taxon>Erysipelotrichales</taxon>
        <taxon>Coprobacillaceae</taxon>
        <taxon>Kandleria</taxon>
    </lineage>
</organism>
<dbReference type="Pfam" id="PF04471">
    <property type="entry name" value="Mrr_cat"/>
    <property type="match status" value="1"/>
</dbReference>
<dbReference type="OrthoDB" id="9781481at2"/>
<dbReference type="InterPro" id="IPR011335">
    <property type="entry name" value="Restrct_endonuc-II-like"/>
</dbReference>
<dbReference type="AlphaFoldDB" id="A0A1H2PWN5"/>
<sequence length="343" mass="39103">MSIWLFRAGSNGEHESKFLEDKRIYLTWNGLNIDLAKYHDRDKLLKKLTEVYEGEKPNTIKNWASQIYPIAHRIEKGDWVVLPSKMSSTIHFGKVVGEYTFDGDAANPYYHYREVDWFATDIPRSNFDQDILYSFGAFMTVCKITRNDAEQRIKDMAANNWKVKSAPQKVFADADDIETVSQTNIEEASRDAISKYIIQKFQGYKMEKLISEILKAKGFTVYHSKQGADGGKDILAAGGEMGFGSPKICVQVKSHDTPVDRPTLDQLGGVMNKVGAEYGLLVSWSGFKSSVEQERGNQFFKIRLWDANDVIDELFNNYDKLSSDLQAEIPLKRIWMLSDDGEE</sequence>
<evidence type="ECO:0000259" key="1">
    <source>
        <dbReference type="Pfam" id="PF04471"/>
    </source>
</evidence>
<evidence type="ECO:0000313" key="3">
    <source>
        <dbReference type="Proteomes" id="UP000182429"/>
    </source>
</evidence>
<dbReference type="GO" id="GO:0003677">
    <property type="term" value="F:DNA binding"/>
    <property type="evidence" value="ECO:0007669"/>
    <property type="project" value="InterPro"/>
</dbReference>
<protein>
    <submittedName>
        <fullName evidence="2">Restriction system protein</fullName>
    </submittedName>
</protein>
<dbReference type="PIRSF" id="PIRSF031853">
    <property type="entry name" value="UPC031853"/>
    <property type="match status" value="1"/>
</dbReference>
<dbReference type="PANTHER" id="PTHR30015:SF7">
    <property type="entry name" value="TYPE IV METHYL-DIRECTED RESTRICTION ENZYME ECOKMRR"/>
    <property type="match status" value="1"/>
</dbReference>
<dbReference type="GO" id="GO:0015666">
    <property type="term" value="F:restriction endodeoxyribonuclease activity"/>
    <property type="evidence" value="ECO:0007669"/>
    <property type="project" value="TreeGrafter"/>
</dbReference>
<reference evidence="2 3" key="1">
    <citation type="submission" date="2016-10" db="EMBL/GenBank/DDBJ databases">
        <authorList>
            <person name="de Groot N.N."/>
        </authorList>
    </citation>
    <scope>NUCLEOTIDE SEQUENCE [LARGE SCALE GENOMIC DNA]</scope>
    <source>
        <strain evidence="2 3">S3b</strain>
    </source>
</reference>
<dbReference type="RefSeq" id="WP_074685125.1">
    <property type="nucleotide sequence ID" value="NZ_FNNF01000001.1"/>
</dbReference>
<dbReference type="GO" id="GO:0009307">
    <property type="term" value="P:DNA restriction-modification system"/>
    <property type="evidence" value="ECO:0007669"/>
    <property type="project" value="InterPro"/>
</dbReference>